<dbReference type="SUPFAM" id="SSF53901">
    <property type="entry name" value="Thiolase-like"/>
    <property type="match status" value="1"/>
</dbReference>
<accession>A0AA89Q962</accession>
<evidence type="ECO:0000256" key="4">
    <source>
        <dbReference type="ARBA" id="ARBA00023315"/>
    </source>
</evidence>
<dbReference type="InterPro" id="IPR016039">
    <property type="entry name" value="Thiolase-like"/>
</dbReference>
<dbReference type="PANTHER" id="PTHR43775">
    <property type="entry name" value="FATTY ACID SYNTHASE"/>
    <property type="match status" value="1"/>
</dbReference>
<keyword evidence="1" id="KW-0596">Phosphopantetheine</keyword>
<dbReference type="InterPro" id="IPR050091">
    <property type="entry name" value="PKS_NRPS_Biosynth_Enz"/>
</dbReference>
<dbReference type="CDD" id="cd00833">
    <property type="entry name" value="PKS"/>
    <property type="match status" value="1"/>
</dbReference>
<reference evidence="7 8" key="1">
    <citation type="submission" date="2020-08" db="EMBL/GenBank/DDBJ databases">
        <title>Sequencing the genomes of 1000 actinobacteria strains.</title>
        <authorList>
            <person name="Klenk H.-P."/>
        </authorList>
    </citation>
    <scope>NUCLEOTIDE SEQUENCE [LARGE SCALE GENOMIC DNA]</scope>
    <source>
        <strain evidence="7 8">DSM 40129</strain>
    </source>
</reference>
<evidence type="ECO:0000256" key="3">
    <source>
        <dbReference type="ARBA" id="ARBA00022679"/>
    </source>
</evidence>
<dbReference type="InterPro" id="IPR029058">
    <property type="entry name" value="AB_hydrolase_fold"/>
</dbReference>
<dbReference type="InterPro" id="IPR036736">
    <property type="entry name" value="ACP-like_sf"/>
</dbReference>
<dbReference type="GO" id="GO:0006633">
    <property type="term" value="P:fatty acid biosynthetic process"/>
    <property type="evidence" value="ECO:0007669"/>
    <property type="project" value="InterPro"/>
</dbReference>
<sequence>MTFDDRIAIVGVHLKLPAGIDTTDGFWRLLTDGRDVFTRGPVTDGHVSLTSHIPDAHWFAAEPFGISDYEAGLTDPQHRLLLELAWECLRTAGSGQDSVTGVFSSCSPSSFFEEILLHRPDLWARNVSQILEGTQGDYLATRIAYRLGLTGPALHIGTGCSSSLVALNQAVQALNSFQCDRALVAAASIHAPGETGYDVREGGIYSADGRCRPFSDDANGTVPGNGAAVVLLKRLEDALTDGDPVHAVVLGSAVNNDGDRKAGFAAPGLDGQLDCVTTALDVAELEPDQVSYIEAHGTGTRVGDPIELRALAKAYGPAGPGGRHVGSVKANIGHCDVAAGLFGVIKSALILTHGTVPPQINFTAPTTAHDWSDGSLNVARAAVDLRAGRDADAPLIAGVSSLGVGGTNAHVLLQDARSLIGADEAARRAPRPVVRIPGRVPYEPVVRPEAAADAAAAARAGTEAAGTAGTADPAAPVTDAQLLELFSQHTAEPVTAMDEDFFALGGDSFGLLHLLDEIDRLTGVELSVEEFMAKPTGAHVRAQLDAAAAEAAPGDGAAGTAAGPAGNTGGAAGADAEAIRAVAGRYAGLTVAETAADPDGPVLLTGATGFVGAHVLAELLAAGRRVVCLLRGGEERRAALVGLLRPTPGWDRAREDLLSCVDGDIARPRLGLDHARYEALAEQVAWVIHSAAAVNHVYPYANLAAVNTDSAAGIVEFAATARRKNLTYLSTTAVFTTTAYAQGSEITAGPVTALPPESDGYGRSKALAEHHFRLAGELGLSAVVLRIPNVFGDRTTRRINAGDAIWSWTRAILATGHYPRSFDLSGDELFQALPGDVVARVVTQEARPTGRPGCRFVNAAPNLVCSSRGMLAGLRAAGHHPEPLPDGDWYRMVADLDPNEVWVAALAGRLAGRPETGQPQRLHRFPLDDHPAVAEVVNHNAVWSPADLAGYLAAPELAPPTALTRTEH</sequence>
<dbReference type="Gene3D" id="3.40.50.1820">
    <property type="entry name" value="alpha/beta hydrolase"/>
    <property type="match status" value="1"/>
</dbReference>
<dbReference type="Pfam" id="PF00550">
    <property type="entry name" value="PP-binding"/>
    <property type="match status" value="1"/>
</dbReference>
<dbReference type="InterPro" id="IPR014030">
    <property type="entry name" value="Ketoacyl_synth_N"/>
</dbReference>
<dbReference type="InterPro" id="IPR036291">
    <property type="entry name" value="NAD(P)-bd_dom_sf"/>
</dbReference>
<name>A0AA89Q962_STRCU</name>
<dbReference type="Pfam" id="PF00109">
    <property type="entry name" value="ketoacyl-synt"/>
    <property type="match status" value="1"/>
</dbReference>
<dbReference type="InterPro" id="IPR020841">
    <property type="entry name" value="PKS_Beta-ketoAc_synthase_dom"/>
</dbReference>
<evidence type="ECO:0000256" key="2">
    <source>
        <dbReference type="ARBA" id="ARBA00022553"/>
    </source>
</evidence>
<evidence type="ECO:0000259" key="5">
    <source>
        <dbReference type="PROSITE" id="PS50075"/>
    </source>
</evidence>
<gene>
    <name evidence="7" type="ORF">HNR72_005873</name>
</gene>
<organism evidence="7 8">
    <name type="scientific">Streptomyces collinus</name>
    <dbReference type="NCBI Taxonomy" id="42684"/>
    <lineage>
        <taxon>Bacteria</taxon>
        <taxon>Bacillati</taxon>
        <taxon>Actinomycetota</taxon>
        <taxon>Actinomycetes</taxon>
        <taxon>Kitasatosporales</taxon>
        <taxon>Streptomycetaceae</taxon>
        <taxon>Streptomyces</taxon>
    </lineage>
</organism>
<dbReference type="Gene3D" id="3.40.47.10">
    <property type="match status" value="1"/>
</dbReference>
<dbReference type="RefSeq" id="WP_184851625.1">
    <property type="nucleotide sequence ID" value="NZ_BAABFE010000025.1"/>
</dbReference>
<dbReference type="Pfam" id="PF02801">
    <property type="entry name" value="Ketoacyl-synt_C"/>
    <property type="match status" value="1"/>
</dbReference>
<dbReference type="PROSITE" id="PS50075">
    <property type="entry name" value="CARRIER"/>
    <property type="match status" value="1"/>
</dbReference>
<evidence type="ECO:0000313" key="7">
    <source>
        <dbReference type="EMBL" id="MBB5814845.1"/>
    </source>
</evidence>
<proteinExistence type="predicted"/>
<keyword evidence="2" id="KW-0597">Phosphoprotein</keyword>
<protein>
    <submittedName>
        <fullName evidence="7">Thioester reductase-like protein</fullName>
    </submittedName>
</protein>
<dbReference type="PROSITE" id="PS52004">
    <property type="entry name" value="KS3_2"/>
    <property type="match status" value="1"/>
</dbReference>
<dbReference type="InterPro" id="IPR009081">
    <property type="entry name" value="PP-bd_ACP"/>
</dbReference>
<dbReference type="EMBL" id="JACHLX010000001">
    <property type="protein sequence ID" value="MBB5814845.1"/>
    <property type="molecule type" value="Genomic_DNA"/>
</dbReference>
<dbReference type="InterPro" id="IPR013120">
    <property type="entry name" value="FAR_NAD-bd"/>
</dbReference>
<dbReference type="SUPFAM" id="SSF51735">
    <property type="entry name" value="NAD(P)-binding Rossmann-fold domains"/>
    <property type="match status" value="1"/>
</dbReference>
<keyword evidence="3" id="KW-0808">Transferase</keyword>
<dbReference type="GO" id="GO:0004312">
    <property type="term" value="F:fatty acid synthase activity"/>
    <property type="evidence" value="ECO:0007669"/>
    <property type="project" value="TreeGrafter"/>
</dbReference>
<dbReference type="PROSITE" id="PS00606">
    <property type="entry name" value="KS3_1"/>
    <property type="match status" value="1"/>
</dbReference>
<keyword evidence="4" id="KW-0012">Acyltransferase</keyword>
<dbReference type="Gene3D" id="3.40.50.720">
    <property type="entry name" value="NAD(P)-binding Rossmann-like Domain"/>
    <property type="match status" value="1"/>
</dbReference>
<dbReference type="SMART" id="SM00825">
    <property type="entry name" value="PKS_KS"/>
    <property type="match status" value="1"/>
</dbReference>
<dbReference type="InterPro" id="IPR014031">
    <property type="entry name" value="Ketoacyl_synth_C"/>
</dbReference>
<dbReference type="GeneID" id="93842295"/>
<feature type="domain" description="Ketosynthase family 3 (KS3)" evidence="6">
    <location>
        <begin position="4"/>
        <end position="415"/>
    </location>
</feature>
<evidence type="ECO:0000313" key="8">
    <source>
        <dbReference type="Proteomes" id="UP000579531"/>
    </source>
</evidence>
<dbReference type="AlphaFoldDB" id="A0AA89Q962"/>
<evidence type="ECO:0000259" key="6">
    <source>
        <dbReference type="PROSITE" id="PS52004"/>
    </source>
</evidence>
<comment type="caution">
    <text evidence="7">The sequence shown here is derived from an EMBL/GenBank/DDBJ whole genome shotgun (WGS) entry which is preliminary data.</text>
</comment>
<keyword evidence="8" id="KW-1185">Reference proteome</keyword>
<dbReference type="PANTHER" id="PTHR43775:SF37">
    <property type="entry name" value="SI:DKEY-61P9.11"/>
    <property type="match status" value="1"/>
</dbReference>
<dbReference type="InterPro" id="IPR018201">
    <property type="entry name" value="Ketoacyl_synth_AS"/>
</dbReference>
<evidence type="ECO:0000256" key="1">
    <source>
        <dbReference type="ARBA" id="ARBA00022450"/>
    </source>
</evidence>
<dbReference type="Proteomes" id="UP000579531">
    <property type="component" value="Unassembled WGS sequence"/>
</dbReference>
<feature type="domain" description="Carrier" evidence="5">
    <location>
        <begin position="473"/>
        <end position="548"/>
    </location>
</feature>
<dbReference type="SUPFAM" id="SSF47336">
    <property type="entry name" value="ACP-like"/>
    <property type="match status" value="1"/>
</dbReference>
<dbReference type="GO" id="GO:0004315">
    <property type="term" value="F:3-oxoacyl-[acyl-carrier-protein] synthase activity"/>
    <property type="evidence" value="ECO:0007669"/>
    <property type="project" value="InterPro"/>
</dbReference>
<dbReference type="Pfam" id="PF07993">
    <property type="entry name" value="NAD_binding_4"/>
    <property type="match status" value="1"/>
</dbReference>